<evidence type="ECO:0000313" key="4">
    <source>
        <dbReference type="EMBL" id="SHE87256.1"/>
    </source>
</evidence>
<protein>
    <submittedName>
        <fullName evidence="4">FlgN protein</fullName>
    </submittedName>
</protein>
<evidence type="ECO:0000256" key="2">
    <source>
        <dbReference type="SAM" id="Coils"/>
    </source>
</evidence>
<dbReference type="Pfam" id="PF05130">
    <property type="entry name" value="FlgN"/>
    <property type="match status" value="1"/>
</dbReference>
<accession>A0A1M4X183</accession>
<evidence type="ECO:0000313" key="5">
    <source>
        <dbReference type="Proteomes" id="UP000184114"/>
    </source>
</evidence>
<dbReference type="InterPro" id="IPR036679">
    <property type="entry name" value="FlgN-like_sf"/>
</dbReference>
<organism evidence="4 5">
    <name type="scientific">Tissierella praeacuta DSM 18095</name>
    <dbReference type="NCBI Taxonomy" id="1123404"/>
    <lineage>
        <taxon>Bacteria</taxon>
        <taxon>Bacillati</taxon>
        <taxon>Bacillota</taxon>
        <taxon>Tissierellia</taxon>
        <taxon>Tissierellales</taxon>
        <taxon>Tissierellaceae</taxon>
        <taxon>Tissierella</taxon>
    </lineage>
</organism>
<name>A0A1M4X183_9FIRM</name>
<keyword evidence="5" id="KW-1185">Reference proteome</keyword>
<sequence length="155" mass="18237">MTFAEELMLILEKEMNILVELKELSFRKTDIIIDNLINDLEELTRKEEILINKIGTLEEEREKLLDTWGLAVNTPISSIIEKLPEDNEELIDITDKMHNIMEELSFRNKLNNDIIRENLDWIDFNMNLITSAHMEPGYGNESKKSSRNNIFDRKV</sequence>
<dbReference type="STRING" id="1123404.SAMN02745784_02069"/>
<dbReference type="InterPro" id="IPR007809">
    <property type="entry name" value="FlgN-like"/>
</dbReference>
<dbReference type="EMBL" id="FQTY01000009">
    <property type="protein sequence ID" value="SHE87256.1"/>
    <property type="molecule type" value="Genomic_DNA"/>
</dbReference>
<feature type="region of interest" description="Disordered" evidence="3">
    <location>
        <begin position="135"/>
        <end position="155"/>
    </location>
</feature>
<dbReference type="Proteomes" id="UP000184114">
    <property type="component" value="Unassembled WGS sequence"/>
</dbReference>
<reference evidence="5" key="1">
    <citation type="submission" date="2016-11" db="EMBL/GenBank/DDBJ databases">
        <authorList>
            <person name="Varghese N."/>
            <person name="Submissions S."/>
        </authorList>
    </citation>
    <scope>NUCLEOTIDE SEQUENCE [LARGE SCALE GENOMIC DNA]</scope>
    <source>
        <strain evidence="5">DSM 18095</strain>
    </source>
</reference>
<proteinExistence type="predicted"/>
<dbReference type="GeneID" id="90994068"/>
<evidence type="ECO:0000256" key="3">
    <source>
        <dbReference type="SAM" id="MobiDB-lite"/>
    </source>
</evidence>
<dbReference type="SUPFAM" id="SSF140566">
    <property type="entry name" value="FlgN-like"/>
    <property type="match status" value="1"/>
</dbReference>
<dbReference type="Gene3D" id="1.20.58.300">
    <property type="entry name" value="FlgN-like"/>
    <property type="match status" value="1"/>
</dbReference>
<keyword evidence="1" id="KW-1005">Bacterial flagellum biogenesis</keyword>
<evidence type="ECO:0000256" key="1">
    <source>
        <dbReference type="ARBA" id="ARBA00022795"/>
    </source>
</evidence>
<keyword evidence="2" id="KW-0175">Coiled coil</keyword>
<gene>
    <name evidence="4" type="ORF">SAMN02745784_02069</name>
</gene>
<feature type="coiled-coil region" evidence="2">
    <location>
        <begin position="33"/>
        <end position="60"/>
    </location>
</feature>
<dbReference type="GO" id="GO:0044780">
    <property type="term" value="P:bacterial-type flagellum assembly"/>
    <property type="evidence" value="ECO:0007669"/>
    <property type="project" value="InterPro"/>
</dbReference>
<dbReference type="AlphaFoldDB" id="A0A1M4X183"/>
<dbReference type="RefSeq" id="WP_072976112.1">
    <property type="nucleotide sequence ID" value="NZ_FQTY01000009.1"/>
</dbReference>